<dbReference type="PANTHER" id="PTHR46910:SF13">
    <property type="entry name" value="SPECIFIC TRANSCRIPTION FACTOR, PUTATIVE (AFU_ORTHOLOGUE AFUA_4G06190)-RELATED"/>
    <property type="match status" value="1"/>
</dbReference>
<dbReference type="EMBL" id="FO082048">
    <property type="protein sequence ID" value="CCE84733.1"/>
    <property type="molecule type" value="Genomic_DNA"/>
</dbReference>
<protein>
    <submittedName>
        <fullName evidence="5">Piso0_004288 protein</fullName>
    </submittedName>
</protein>
<evidence type="ECO:0000256" key="3">
    <source>
        <dbReference type="SAM" id="MobiDB-lite"/>
    </source>
</evidence>
<accession>G8YB38</accession>
<dbReference type="InterPro" id="IPR036864">
    <property type="entry name" value="Zn2-C6_fun-type_DNA-bd_sf"/>
</dbReference>
<evidence type="ECO:0000313" key="7">
    <source>
        <dbReference type="Proteomes" id="UP000005222"/>
    </source>
</evidence>
<sequence>MDYYYRKPMGNGAVASKFKLSGNLNKDKEGTSGSSEEIVSHSEPGAERASEDDRSESVTSDIQAFNCDRCYRLKKKCSRNTPRCRNCERSGAECKYIDRRHKKTKRDDEQEKDEKSSDSSTNMSVFRAMNDTSHASGGVIKQVPSESSSPSEIADNAALSSSRSRRENKRPPLKSLKVSTRKEITSLLNKDEISVANILTQNSMKQRTSNNLKDAFINIPAMGYDHPRHFLESYFQNYGTKYPFIEKDGYLQKFQSLKFDSESIINLDMYVLLSIGCLIFDNNNGTELFSSYFNDNRVQSVVENLNYIEMNNEEENFENLKLFLLVAVYALSSFNEKLCWGVLEVMDRLVNRMRFYIPITSDIVTQERIFWSIFNLDIELSLLANRPSMITPPEYVKLPFEIKKQGSDKESIDIIIQEIALHKLQHEILHWKLKGGAEKEVLKRISADLEKWRVKTSRAIHEACIHDTGLQNCTSIVNLNYYYLLIELDQVSSSESLQFTLQFLSNSFSLFIAKEDASSKPQDRVSICNLVWYVKFFNVIKFTLLSLKRTLIQLHEQCKAEESQESSLASLKLSDFNSNLQLILNLCRFIIQNNYRANPFFARISGCSNDLSSLCSILLSSDFLSKSPNQQATTIKEVELSESRILEYITVI</sequence>
<feature type="domain" description="Zn(2)-C6 fungal-type" evidence="4">
    <location>
        <begin position="66"/>
        <end position="96"/>
    </location>
</feature>
<dbReference type="Pfam" id="PF04082">
    <property type="entry name" value="Fungal_trans"/>
    <property type="match status" value="1"/>
</dbReference>
<dbReference type="CDD" id="cd12148">
    <property type="entry name" value="fungal_TF_MHR"/>
    <property type="match status" value="1"/>
</dbReference>
<dbReference type="InterPro" id="IPR050987">
    <property type="entry name" value="AtrR-like"/>
</dbReference>
<evidence type="ECO:0000256" key="1">
    <source>
        <dbReference type="ARBA" id="ARBA00022723"/>
    </source>
</evidence>
<dbReference type="OrthoDB" id="189997at2759"/>
<evidence type="ECO:0000259" key="4">
    <source>
        <dbReference type="PROSITE" id="PS50048"/>
    </source>
</evidence>
<dbReference type="Pfam" id="PF00172">
    <property type="entry name" value="Zn_clus"/>
    <property type="match status" value="1"/>
</dbReference>
<feature type="region of interest" description="Disordered" evidence="3">
    <location>
        <begin position="19"/>
        <end position="60"/>
    </location>
</feature>
<dbReference type="InterPro" id="IPR007219">
    <property type="entry name" value="XnlR_reg_dom"/>
</dbReference>
<dbReference type="SUPFAM" id="SSF57701">
    <property type="entry name" value="Zn2/Cys6 DNA-binding domain"/>
    <property type="match status" value="1"/>
</dbReference>
<name>G8YB38_PICSO</name>
<dbReference type="CDD" id="cd00067">
    <property type="entry name" value="GAL4"/>
    <property type="match status" value="1"/>
</dbReference>
<dbReference type="SMART" id="SM00066">
    <property type="entry name" value="GAL4"/>
    <property type="match status" value="1"/>
</dbReference>
<reference evidence="5" key="1">
    <citation type="submission" date="2011-10" db="EMBL/GenBank/DDBJ databases">
        <authorList>
            <person name="Genoscope - CEA"/>
        </authorList>
    </citation>
    <scope>NUCLEOTIDE SEQUENCE</scope>
</reference>
<dbReference type="GO" id="GO:0006351">
    <property type="term" value="P:DNA-templated transcription"/>
    <property type="evidence" value="ECO:0007669"/>
    <property type="project" value="InterPro"/>
</dbReference>
<dbReference type="InParanoid" id="G8YB38"/>
<dbReference type="eggNOG" id="ENOG502TF7M">
    <property type="taxonomic scope" value="Eukaryota"/>
</dbReference>
<dbReference type="STRING" id="559304.G8YB38"/>
<dbReference type="OMA" id="FQFTLQF"/>
<dbReference type="GO" id="GO:0008270">
    <property type="term" value="F:zinc ion binding"/>
    <property type="evidence" value="ECO:0007669"/>
    <property type="project" value="InterPro"/>
</dbReference>
<dbReference type="Proteomes" id="UP000005222">
    <property type="component" value="Chromosome K"/>
</dbReference>
<dbReference type="GO" id="GO:0003677">
    <property type="term" value="F:DNA binding"/>
    <property type="evidence" value="ECO:0007669"/>
    <property type="project" value="InterPro"/>
</dbReference>
<dbReference type="EMBL" id="FO082049">
    <property type="protein sequence ID" value="CCE83702.1"/>
    <property type="molecule type" value="Genomic_DNA"/>
</dbReference>
<evidence type="ECO:0000313" key="5">
    <source>
        <dbReference type="EMBL" id="CCE83702.1"/>
    </source>
</evidence>
<dbReference type="HOGENOM" id="CLU_020810_0_0_1"/>
<dbReference type="PANTHER" id="PTHR46910">
    <property type="entry name" value="TRANSCRIPTION FACTOR PDR1"/>
    <property type="match status" value="1"/>
</dbReference>
<feature type="compositionally biased region" description="Basic and acidic residues" evidence="3">
    <location>
        <begin position="105"/>
        <end position="117"/>
    </location>
</feature>
<evidence type="ECO:0000313" key="6">
    <source>
        <dbReference type="EMBL" id="CCE84733.1"/>
    </source>
</evidence>
<evidence type="ECO:0000256" key="2">
    <source>
        <dbReference type="ARBA" id="ARBA00023242"/>
    </source>
</evidence>
<dbReference type="AlphaFoldDB" id="G8YB38"/>
<dbReference type="Gene3D" id="4.10.240.10">
    <property type="entry name" value="Zn(2)-C6 fungal-type DNA-binding domain"/>
    <property type="match status" value="1"/>
</dbReference>
<dbReference type="InterPro" id="IPR001138">
    <property type="entry name" value="Zn2Cys6_DnaBD"/>
</dbReference>
<gene>
    <name evidence="5" type="primary">Piso0_004288</name>
    <name evidence="5" type="ORF">GNLVRS01_PISO0K13584g</name>
    <name evidence="6" type="ORF">GNLVRS01_PISO0L13585g</name>
</gene>
<feature type="compositionally biased region" description="Basic and acidic residues" evidence="3">
    <location>
        <begin position="38"/>
        <end position="56"/>
    </location>
</feature>
<reference evidence="7" key="2">
    <citation type="journal article" date="2012" name="G3 (Bethesda)">
        <title>Pichia sorbitophila, an interspecies yeast hybrid reveals early steps of genome resolution following polyploidization.</title>
        <authorList>
            <person name="Leh Louis V."/>
            <person name="Despons L."/>
            <person name="Friedrich A."/>
            <person name="Martin T."/>
            <person name="Durrens P."/>
            <person name="Casaregola S."/>
            <person name="Neuveglise C."/>
            <person name="Fairhead C."/>
            <person name="Marck C."/>
            <person name="Cruz J.A."/>
            <person name="Straub M.L."/>
            <person name="Kugler V."/>
            <person name="Sacerdot C."/>
            <person name="Uzunov Z."/>
            <person name="Thierry A."/>
            <person name="Weiss S."/>
            <person name="Bleykasten C."/>
            <person name="De Montigny J."/>
            <person name="Jacques N."/>
            <person name="Jung P."/>
            <person name="Lemaire M."/>
            <person name="Mallet S."/>
            <person name="Morel G."/>
            <person name="Richard G.F."/>
            <person name="Sarkar A."/>
            <person name="Savel G."/>
            <person name="Schacherer J."/>
            <person name="Seret M.L."/>
            <person name="Talla E."/>
            <person name="Samson G."/>
            <person name="Jubin C."/>
            <person name="Poulain J."/>
            <person name="Vacherie B."/>
            <person name="Barbe V."/>
            <person name="Pelletier E."/>
            <person name="Sherman D.J."/>
            <person name="Westhof E."/>
            <person name="Weissenbach J."/>
            <person name="Baret P.V."/>
            <person name="Wincker P."/>
            <person name="Gaillardin C."/>
            <person name="Dujon B."/>
            <person name="Souciet J.L."/>
        </authorList>
    </citation>
    <scope>NUCLEOTIDE SEQUENCE [LARGE SCALE GENOMIC DNA]</scope>
    <source>
        <strain evidence="7">ATCC MYA-4447 / BCRC 22081 / CBS 7064 / NBRC 10061 / NRRL Y-12695</strain>
    </source>
</reference>
<dbReference type="Proteomes" id="UP000005222">
    <property type="component" value="Chromosome L"/>
</dbReference>
<keyword evidence="1" id="KW-0479">Metal-binding</keyword>
<keyword evidence="2" id="KW-0539">Nucleus</keyword>
<organism evidence="5 7">
    <name type="scientific">Pichia sorbitophila (strain ATCC MYA-4447 / BCRC 22081 / CBS 7064 / NBRC 10061 / NRRL Y-12695)</name>
    <name type="common">Hybrid yeast</name>
    <dbReference type="NCBI Taxonomy" id="559304"/>
    <lineage>
        <taxon>Eukaryota</taxon>
        <taxon>Fungi</taxon>
        <taxon>Dikarya</taxon>
        <taxon>Ascomycota</taxon>
        <taxon>Saccharomycotina</taxon>
        <taxon>Pichiomycetes</taxon>
        <taxon>Debaryomycetaceae</taxon>
        <taxon>Millerozyma</taxon>
    </lineage>
</organism>
<proteinExistence type="predicted"/>
<dbReference type="PROSITE" id="PS50048">
    <property type="entry name" value="ZN2_CY6_FUNGAL_2"/>
    <property type="match status" value="1"/>
</dbReference>
<dbReference type="GO" id="GO:0000981">
    <property type="term" value="F:DNA-binding transcription factor activity, RNA polymerase II-specific"/>
    <property type="evidence" value="ECO:0007669"/>
    <property type="project" value="InterPro"/>
</dbReference>
<feature type="region of interest" description="Disordered" evidence="3">
    <location>
        <begin position="100"/>
        <end position="178"/>
    </location>
</feature>
<keyword evidence="7" id="KW-1185">Reference proteome</keyword>